<dbReference type="CDD" id="cd01127">
    <property type="entry name" value="TrwB_TraG_TraD_VirD4"/>
    <property type="match status" value="1"/>
</dbReference>
<dbReference type="GO" id="GO:0003677">
    <property type="term" value="F:DNA binding"/>
    <property type="evidence" value="ECO:0007669"/>
    <property type="project" value="UniProtKB-KW"/>
</dbReference>
<keyword evidence="4" id="KW-0238">DNA-binding</keyword>
<gene>
    <name evidence="8" type="ORF">A2209_01615</name>
</gene>
<keyword evidence="6" id="KW-0472">Membrane</keyword>
<dbReference type="InterPro" id="IPR050206">
    <property type="entry name" value="FtsK/SpoIIIE/SftA"/>
</dbReference>
<evidence type="ECO:0000313" key="8">
    <source>
        <dbReference type="EMBL" id="OGK66430.1"/>
    </source>
</evidence>
<accession>A0A1F7KEZ5</accession>
<keyword evidence="3 5" id="KW-0067">ATP-binding</keyword>
<feature type="transmembrane region" description="Helical" evidence="6">
    <location>
        <begin position="21"/>
        <end position="42"/>
    </location>
</feature>
<dbReference type="PANTHER" id="PTHR22683">
    <property type="entry name" value="SPORULATION PROTEIN RELATED"/>
    <property type="match status" value="1"/>
</dbReference>
<feature type="transmembrane region" description="Helical" evidence="6">
    <location>
        <begin position="89"/>
        <end position="109"/>
    </location>
</feature>
<dbReference type="Gene3D" id="1.10.10.10">
    <property type="entry name" value="Winged helix-like DNA-binding domain superfamily/Winged helix DNA-binding domain"/>
    <property type="match status" value="1"/>
</dbReference>
<reference evidence="8 9" key="1">
    <citation type="journal article" date="2016" name="Nat. Commun.">
        <title>Thousands of microbial genomes shed light on interconnected biogeochemical processes in an aquifer system.</title>
        <authorList>
            <person name="Anantharaman K."/>
            <person name="Brown C.T."/>
            <person name="Hug L.A."/>
            <person name="Sharon I."/>
            <person name="Castelle C.J."/>
            <person name="Probst A.J."/>
            <person name="Thomas B.C."/>
            <person name="Singh A."/>
            <person name="Wilkins M.J."/>
            <person name="Karaoz U."/>
            <person name="Brodie E.L."/>
            <person name="Williams K.H."/>
            <person name="Hubbard S.S."/>
            <person name="Banfield J.F."/>
        </authorList>
    </citation>
    <scope>NUCLEOTIDE SEQUENCE [LARGE SCALE GENOMIC DNA]</scope>
</reference>
<dbReference type="InterPro" id="IPR002543">
    <property type="entry name" value="FtsK_dom"/>
</dbReference>
<dbReference type="AlphaFoldDB" id="A0A1F7KEZ5"/>
<sequence length="705" mass="77400">MGRHKAIKLPFFKIKLKAKTIYGIFSLLFLALFGLTILSFNQEATLLNMVNEQLLYYFGSLAFLFTFVFLFAAGAMVQSKRFKVIKPNWFLGYVLIFFSGLIVGDAGYVGQFLNYQLTVLLSRPGTVIIFMLIFLIGVLIFFEISLPDFAKGVAKLLGGLFKQIGQSLAKMKKEKGKAAKDEKGMFIGDSLSVDKLLMKKPPTGLAKTSAIPTGIEPLFKPTAAKIKAGDWKFPSLSLLSNTQEEEAERGDVKQQASAIEEALESFGIKARVADINYGPAVTQYALQIAKGVKLNKITSLSNNLALALAAPQGLIRIEAPIPGKSLVGIEVPNIKPQVVPLRKLLSLPAFTDRTNLLRVPLGLDVSDVPQYIDINAMPHILIAGTTGSGKSVLLSSWIATLLFRTTPEELRLILIDPKRVTFMPFDDIPHLLVNVITDLKKTVSALKWAVDEMEKRYEILASQKTKDIFSYNQQNPDNKLPFIVIVIDELADLMMFASKEVEDSITRIAQKARAVGLYLVIATQRPSVDVITGLMKANIPARIAFNVSSMIDSRVIIDMPGAEKLLGRGDMLFLSPNSSKPTRIQGPFLTDAETKNLVDFLKASQPTVHYTEEVIQQAVKTVVDSAGKMQVKSSNQDPYFADAVNLVCSAKKASASLLQRRFSIGYSRAARILDELQGAGIVGPPDGSKPREILINNPEEVLTQG</sequence>
<dbReference type="InterPro" id="IPR036390">
    <property type="entry name" value="WH_DNA-bd_sf"/>
</dbReference>
<evidence type="ECO:0000256" key="4">
    <source>
        <dbReference type="ARBA" id="ARBA00023125"/>
    </source>
</evidence>
<comment type="similarity">
    <text evidence="1">Belongs to the FtsK/SpoIIIE/SftA family.</text>
</comment>
<dbReference type="SUPFAM" id="SSF46785">
    <property type="entry name" value="Winged helix' DNA-binding domain"/>
    <property type="match status" value="1"/>
</dbReference>
<evidence type="ECO:0000256" key="2">
    <source>
        <dbReference type="ARBA" id="ARBA00022741"/>
    </source>
</evidence>
<dbReference type="InterPro" id="IPR018541">
    <property type="entry name" value="Ftsk_gamma"/>
</dbReference>
<comment type="caution">
    <text evidence="8">The sequence shown here is derived from an EMBL/GenBank/DDBJ whole genome shotgun (WGS) entry which is preliminary data.</text>
</comment>
<dbReference type="GO" id="GO:0005524">
    <property type="term" value="F:ATP binding"/>
    <property type="evidence" value="ECO:0007669"/>
    <property type="project" value="UniProtKB-UniRule"/>
</dbReference>
<keyword evidence="2 5" id="KW-0547">Nucleotide-binding</keyword>
<dbReference type="Proteomes" id="UP000178450">
    <property type="component" value="Unassembled WGS sequence"/>
</dbReference>
<dbReference type="Gene3D" id="3.30.980.40">
    <property type="match status" value="1"/>
</dbReference>
<feature type="transmembrane region" description="Helical" evidence="6">
    <location>
        <begin position="54"/>
        <end position="77"/>
    </location>
</feature>
<proteinExistence type="inferred from homology"/>
<dbReference type="InterPro" id="IPR027417">
    <property type="entry name" value="P-loop_NTPase"/>
</dbReference>
<dbReference type="PANTHER" id="PTHR22683:SF41">
    <property type="entry name" value="DNA TRANSLOCASE FTSK"/>
    <property type="match status" value="1"/>
</dbReference>
<dbReference type="Gene3D" id="3.40.50.300">
    <property type="entry name" value="P-loop containing nucleotide triphosphate hydrolases"/>
    <property type="match status" value="1"/>
</dbReference>
<feature type="binding site" evidence="5">
    <location>
        <begin position="384"/>
        <end position="391"/>
    </location>
    <ligand>
        <name>ATP</name>
        <dbReference type="ChEBI" id="CHEBI:30616"/>
    </ligand>
</feature>
<evidence type="ECO:0000256" key="5">
    <source>
        <dbReference type="PROSITE-ProRule" id="PRU00289"/>
    </source>
</evidence>
<feature type="transmembrane region" description="Helical" evidence="6">
    <location>
        <begin position="121"/>
        <end position="142"/>
    </location>
</feature>
<dbReference type="PROSITE" id="PS50901">
    <property type="entry name" value="FTSK"/>
    <property type="match status" value="1"/>
</dbReference>
<evidence type="ECO:0000256" key="6">
    <source>
        <dbReference type="SAM" id="Phobius"/>
    </source>
</evidence>
<evidence type="ECO:0000256" key="1">
    <source>
        <dbReference type="ARBA" id="ARBA00006474"/>
    </source>
</evidence>
<dbReference type="InterPro" id="IPR041027">
    <property type="entry name" value="FtsK_alpha"/>
</dbReference>
<evidence type="ECO:0000256" key="3">
    <source>
        <dbReference type="ARBA" id="ARBA00022840"/>
    </source>
</evidence>
<dbReference type="EMBL" id="MGBG01000007">
    <property type="protein sequence ID" value="OGK66430.1"/>
    <property type="molecule type" value="Genomic_DNA"/>
</dbReference>
<dbReference type="InterPro" id="IPR036388">
    <property type="entry name" value="WH-like_DNA-bd_sf"/>
</dbReference>
<dbReference type="Pfam" id="PF17854">
    <property type="entry name" value="FtsK_alpha"/>
    <property type="match status" value="1"/>
</dbReference>
<evidence type="ECO:0000259" key="7">
    <source>
        <dbReference type="PROSITE" id="PS50901"/>
    </source>
</evidence>
<dbReference type="SMART" id="SM00843">
    <property type="entry name" value="Ftsk_gamma"/>
    <property type="match status" value="1"/>
</dbReference>
<dbReference type="SUPFAM" id="SSF52540">
    <property type="entry name" value="P-loop containing nucleoside triphosphate hydrolases"/>
    <property type="match status" value="1"/>
</dbReference>
<keyword evidence="6" id="KW-1133">Transmembrane helix</keyword>
<protein>
    <recommendedName>
        <fullName evidence="7">FtsK domain-containing protein</fullName>
    </recommendedName>
</protein>
<dbReference type="Pfam" id="PF09397">
    <property type="entry name" value="FtsK_gamma"/>
    <property type="match status" value="1"/>
</dbReference>
<dbReference type="Pfam" id="PF01580">
    <property type="entry name" value="FtsK_SpoIIIE"/>
    <property type="match status" value="1"/>
</dbReference>
<organism evidence="8 9">
    <name type="scientific">Candidatus Roizmanbacteria bacterium RIFOXYA1_FULL_41_12</name>
    <dbReference type="NCBI Taxonomy" id="1802082"/>
    <lineage>
        <taxon>Bacteria</taxon>
        <taxon>Candidatus Roizmaniibacteriota</taxon>
    </lineage>
</organism>
<evidence type="ECO:0000313" key="9">
    <source>
        <dbReference type="Proteomes" id="UP000178450"/>
    </source>
</evidence>
<name>A0A1F7KEZ5_9BACT</name>
<keyword evidence="6" id="KW-0812">Transmembrane</keyword>
<feature type="domain" description="FtsK" evidence="7">
    <location>
        <begin position="367"/>
        <end position="554"/>
    </location>
</feature>